<proteinExistence type="predicted"/>
<protein>
    <submittedName>
        <fullName evidence="1">Uncharacterized protein</fullName>
    </submittedName>
</protein>
<sequence>MMKFLVLAAIAIPALAMPEPVSGNSSLLTRDFPKLNQHSTLDGWKIS</sequence>
<gene>
    <name evidence="1" type="ORF">PTTW11_04707</name>
</gene>
<reference evidence="1" key="1">
    <citation type="submission" date="2021-02" db="EMBL/GenBank/DDBJ databases">
        <authorList>
            <person name="Syme A R."/>
            <person name="Syme A R."/>
            <person name="Moolhuijzen P."/>
        </authorList>
    </citation>
    <scope>NUCLEOTIDE SEQUENCE</scope>
    <source>
        <strain evidence="1">W1-1</strain>
    </source>
</reference>
<name>A0A6S6W009_9PLEO</name>
<dbReference type="EMBL" id="HG992980">
    <property type="protein sequence ID" value="CAE7030985.1"/>
    <property type="molecule type" value="Genomic_DNA"/>
</dbReference>
<dbReference type="AlphaFoldDB" id="A0A6S6W009"/>
<organism evidence="1 2">
    <name type="scientific">Pyrenophora teres f. teres</name>
    <dbReference type="NCBI Taxonomy" id="97479"/>
    <lineage>
        <taxon>Eukaryota</taxon>
        <taxon>Fungi</taxon>
        <taxon>Dikarya</taxon>
        <taxon>Ascomycota</taxon>
        <taxon>Pezizomycotina</taxon>
        <taxon>Dothideomycetes</taxon>
        <taxon>Pleosporomycetidae</taxon>
        <taxon>Pleosporales</taxon>
        <taxon>Pleosporineae</taxon>
        <taxon>Pleosporaceae</taxon>
        <taxon>Pyrenophora</taxon>
    </lineage>
</organism>
<evidence type="ECO:0000313" key="2">
    <source>
        <dbReference type="Proteomes" id="UP000472372"/>
    </source>
</evidence>
<evidence type="ECO:0000313" key="1">
    <source>
        <dbReference type="EMBL" id="CAE7030985.1"/>
    </source>
</evidence>
<accession>A0A6S6W009</accession>
<dbReference type="Proteomes" id="UP000472372">
    <property type="component" value="Chromosome 4"/>
</dbReference>